<dbReference type="InterPro" id="IPR006379">
    <property type="entry name" value="HAD-SF_hydro_IIB"/>
</dbReference>
<comment type="caution">
    <text evidence="1">The sequence shown here is derived from an EMBL/GenBank/DDBJ whole genome shotgun (WGS) entry which is preliminary data.</text>
</comment>
<dbReference type="GO" id="GO:0016791">
    <property type="term" value="F:phosphatase activity"/>
    <property type="evidence" value="ECO:0007669"/>
    <property type="project" value="TreeGrafter"/>
</dbReference>
<dbReference type="GO" id="GO:0005829">
    <property type="term" value="C:cytosol"/>
    <property type="evidence" value="ECO:0007669"/>
    <property type="project" value="TreeGrafter"/>
</dbReference>
<dbReference type="Proteomes" id="UP000051568">
    <property type="component" value="Unassembled WGS sequence"/>
</dbReference>
<keyword evidence="1" id="KW-0378">Hydrolase</keyword>
<keyword evidence="2" id="KW-1185">Reference proteome</keyword>
<dbReference type="SUPFAM" id="SSF56784">
    <property type="entry name" value="HAD-like"/>
    <property type="match status" value="1"/>
</dbReference>
<dbReference type="AlphaFoldDB" id="A0A0R2IPB8"/>
<dbReference type="RefSeq" id="WP_057749880.1">
    <property type="nucleotide sequence ID" value="NZ_BJVH01000004.1"/>
</dbReference>
<dbReference type="NCBIfam" id="TIGR01484">
    <property type="entry name" value="HAD-SF-IIB"/>
    <property type="match status" value="1"/>
</dbReference>
<dbReference type="PRINTS" id="PR00119">
    <property type="entry name" value="CATATPASE"/>
</dbReference>
<dbReference type="InterPro" id="IPR023214">
    <property type="entry name" value="HAD_sf"/>
</dbReference>
<dbReference type="InterPro" id="IPR000150">
    <property type="entry name" value="Cof"/>
</dbReference>
<dbReference type="NCBIfam" id="TIGR00099">
    <property type="entry name" value="Cof-subfamily"/>
    <property type="match status" value="1"/>
</dbReference>
<dbReference type="GO" id="GO:0000287">
    <property type="term" value="F:magnesium ion binding"/>
    <property type="evidence" value="ECO:0007669"/>
    <property type="project" value="TreeGrafter"/>
</dbReference>
<dbReference type="PATRIC" id="fig|319652.3.peg.1126"/>
<reference evidence="1 2" key="1">
    <citation type="journal article" date="2015" name="Genome Announc.">
        <title>Expanding the biotechnology potential of lactobacilli through comparative genomics of 213 strains and associated genera.</title>
        <authorList>
            <person name="Sun Z."/>
            <person name="Harris H.M."/>
            <person name="McCann A."/>
            <person name="Guo C."/>
            <person name="Argimon S."/>
            <person name="Zhang W."/>
            <person name="Yang X."/>
            <person name="Jeffery I.B."/>
            <person name="Cooney J.C."/>
            <person name="Kagawa T.F."/>
            <person name="Liu W."/>
            <person name="Song Y."/>
            <person name="Salvetti E."/>
            <person name="Wrobel A."/>
            <person name="Rasinkangas P."/>
            <person name="Parkhill J."/>
            <person name="Rea M.C."/>
            <person name="O'Sullivan O."/>
            <person name="Ritari J."/>
            <person name="Douillard F.P."/>
            <person name="Paul Ross R."/>
            <person name="Yang R."/>
            <person name="Briner A.E."/>
            <person name="Felis G.E."/>
            <person name="de Vos W.M."/>
            <person name="Barrangou R."/>
            <person name="Klaenhammer T.R."/>
            <person name="Caufield P.W."/>
            <person name="Cui Y."/>
            <person name="Zhang H."/>
            <person name="O'Toole P.W."/>
        </authorList>
    </citation>
    <scope>NUCLEOTIDE SEQUENCE [LARGE SCALE GENOMIC DNA]</scope>
    <source>
        <strain evidence="1 2">DSM 17757</strain>
    </source>
</reference>
<dbReference type="Gene3D" id="3.40.50.1000">
    <property type="entry name" value="HAD superfamily/HAD-like"/>
    <property type="match status" value="1"/>
</dbReference>
<name>A0A0R2IPB8_9LACO</name>
<gene>
    <name evidence="1" type="ORF">IV80_GL001116</name>
</gene>
<organism evidence="1 2">
    <name type="scientific">Pediococcus cellicola</name>
    <dbReference type="NCBI Taxonomy" id="319652"/>
    <lineage>
        <taxon>Bacteria</taxon>
        <taxon>Bacillati</taxon>
        <taxon>Bacillota</taxon>
        <taxon>Bacilli</taxon>
        <taxon>Lactobacillales</taxon>
        <taxon>Lactobacillaceae</taxon>
        <taxon>Pediococcus</taxon>
    </lineage>
</organism>
<dbReference type="PANTHER" id="PTHR10000:SF25">
    <property type="entry name" value="PHOSPHATASE YKRA-RELATED"/>
    <property type="match status" value="1"/>
</dbReference>
<dbReference type="EMBL" id="JQBR01000003">
    <property type="protein sequence ID" value="KRN67026.1"/>
    <property type="molecule type" value="Genomic_DNA"/>
</dbReference>
<dbReference type="InterPro" id="IPR036412">
    <property type="entry name" value="HAD-like_sf"/>
</dbReference>
<sequence>MENYRGIVFFDLDNTLLNVHHGVDEDVLLAIQTLKRRHILPVIATGRSAGIMTDILTLTGINSIVALNGQYVALNGHKVYAQSVPKQLLQRLIAYSDAHGIALSLYDAYDEWATGINAAMKAGYQILHLPLPTIDRERYEKNPVYMIIALTDDLNEDAILKAEFPEFDFYRNANFAIDMVLKGISKQTGIAQALKAIGQANVPTYAFGDGPNDIALMQAVDHGVAMANGVDATKEAAEFVTTDFRDHGVVNGLKHFNLI</sequence>
<proteinExistence type="predicted"/>
<dbReference type="PROSITE" id="PS01229">
    <property type="entry name" value="COF_2"/>
    <property type="match status" value="1"/>
</dbReference>
<dbReference type="Pfam" id="PF08282">
    <property type="entry name" value="Hydrolase_3"/>
    <property type="match status" value="1"/>
</dbReference>
<dbReference type="PANTHER" id="PTHR10000">
    <property type="entry name" value="PHOSPHOSERINE PHOSPHATASE"/>
    <property type="match status" value="1"/>
</dbReference>
<accession>A0A0R2IPB8</accession>
<evidence type="ECO:0000313" key="1">
    <source>
        <dbReference type="EMBL" id="KRN67026.1"/>
    </source>
</evidence>
<protein>
    <submittedName>
        <fullName evidence="1">Haloacid dehalogenase family hydrolase</fullName>
    </submittedName>
</protein>
<dbReference type="STRING" id="319652.IV80_GL001116"/>
<evidence type="ECO:0000313" key="2">
    <source>
        <dbReference type="Proteomes" id="UP000051568"/>
    </source>
</evidence>
<dbReference type="Gene3D" id="3.30.1240.10">
    <property type="match status" value="1"/>
</dbReference>